<evidence type="ECO:0000313" key="2">
    <source>
        <dbReference type="Proteomes" id="UP000179524"/>
    </source>
</evidence>
<sequence length="60" mass="6728">MFSFFKNLEHWNKTSTTRKAQAPWSRAIGTGRPLTEAALWLPKRSEVTELVGAGARQLPS</sequence>
<proteinExistence type="predicted"/>
<reference evidence="1 2" key="1">
    <citation type="submission" date="2016-10" db="EMBL/GenBank/DDBJ databases">
        <title>Draft genome sequences of four alkaliphilic bacteria belonging to the Anaerobacillus genus.</title>
        <authorList>
            <person name="Bassil N.M."/>
            <person name="Lloyd J.R."/>
        </authorList>
    </citation>
    <scope>NUCLEOTIDE SEQUENCE [LARGE SCALE GENOMIC DNA]</scope>
    <source>
        <strain evidence="1 2">DSM 18345</strain>
    </source>
</reference>
<gene>
    <name evidence="1" type="ORF">BKP37_04585</name>
</gene>
<organism evidence="1 2">
    <name type="scientific">Anaerobacillus alkalilacustris</name>
    <dbReference type="NCBI Taxonomy" id="393763"/>
    <lineage>
        <taxon>Bacteria</taxon>
        <taxon>Bacillati</taxon>
        <taxon>Bacillota</taxon>
        <taxon>Bacilli</taxon>
        <taxon>Bacillales</taxon>
        <taxon>Bacillaceae</taxon>
        <taxon>Anaerobacillus</taxon>
    </lineage>
</organism>
<comment type="caution">
    <text evidence="1">The sequence shown here is derived from an EMBL/GenBank/DDBJ whole genome shotgun (WGS) entry which is preliminary data.</text>
</comment>
<dbReference type="AlphaFoldDB" id="A0A1S2LX97"/>
<protein>
    <submittedName>
        <fullName evidence="1">Uncharacterized protein</fullName>
    </submittedName>
</protein>
<dbReference type="Proteomes" id="UP000179524">
    <property type="component" value="Unassembled WGS sequence"/>
</dbReference>
<dbReference type="EMBL" id="MLQR01000003">
    <property type="protein sequence ID" value="OIJ16813.1"/>
    <property type="molecule type" value="Genomic_DNA"/>
</dbReference>
<keyword evidence="2" id="KW-1185">Reference proteome</keyword>
<name>A0A1S2LX97_9BACI</name>
<evidence type="ECO:0000313" key="1">
    <source>
        <dbReference type="EMBL" id="OIJ16813.1"/>
    </source>
</evidence>
<accession>A0A1S2LX97</accession>